<keyword evidence="2" id="KW-0963">Cytoplasm</keyword>
<evidence type="ECO:0000313" key="5">
    <source>
        <dbReference type="Proteomes" id="UP000261380"/>
    </source>
</evidence>
<feature type="compositionally biased region" description="Basic residues" evidence="3">
    <location>
        <begin position="328"/>
        <end position="340"/>
    </location>
</feature>
<evidence type="ECO:0000256" key="2">
    <source>
        <dbReference type="ARBA" id="ARBA00022490"/>
    </source>
</evidence>
<organism evidence="4 5">
    <name type="scientific">Xiphophorus couchianus</name>
    <name type="common">Monterrey platyfish</name>
    <dbReference type="NCBI Taxonomy" id="32473"/>
    <lineage>
        <taxon>Eukaryota</taxon>
        <taxon>Metazoa</taxon>
        <taxon>Chordata</taxon>
        <taxon>Craniata</taxon>
        <taxon>Vertebrata</taxon>
        <taxon>Euteleostomi</taxon>
        <taxon>Actinopterygii</taxon>
        <taxon>Neopterygii</taxon>
        <taxon>Teleostei</taxon>
        <taxon>Neoteleostei</taxon>
        <taxon>Acanthomorphata</taxon>
        <taxon>Ovalentaria</taxon>
        <taxon>Atherinomorphae</taxon>
        <taxon>Cyprinodontiformes</taxon>
        <taxon>Poeciliidae</taxon>
        <taxon>Poeciliinae</taxon>
        <taxon>Xiphophorus</taxon>
    </lineage>
</organism>
<dbReference type="Ensembl" id="ENSXCOT00000010517.1">
    <property type="protein sequence ID" value="ENSXCOP00000010394.1"/>
    <property type="gene ID" value="ENSXCOG00000007874.1"/>
</dbReference>
<accession>A0A3B5LRH4</accession>
<proteinExistence type="predicted"/>
<evidence type="ECO:0000256" key="3">
    <source>
        <dbReference type="SAM" id="MobiDB-lite"/>
    </source>
</evidence>
<dbReference type="GO" id="GO:0000976">
    <property type="term" value="F:transcription cis-regulatory region binding"/>
    <property type="evidence" value="ECO:0007669"/>
    <property type="project" value="TreeGrafter"/>
</dbReference>
<dbReference type="AlphaFoldDB" id="A0A3B5LRH4"/>
<feature type="compositionally biased region" description="Polar residues" evidence="3">
    <location>
        <begin position="483"/>
        <end position="492"/>
    </location>
</feature>
<dbReference type="InterPro" id="IPR039739">
    <property type="entry name" value="MAG2/RNF10"/>
</dbReference>
<dbReference type="GeneTree" id="ENSGT00390000001731"/>
<feature type="region of interest" description="Disordered" evidence="3">
    <location>
        <begin position="450"/>
        <end position="492"/>
    </location>
</feature>
<dbReference type="Proteomes" id="UP000261380">
    <property type="component" value="Unplaced"/>
</dbReference>
<feature type="compositionally biased region" description="Acidic residues" evidence="3">
    <location>
        <begin position="172"/>
        <end position="188"/>
    </location>
</feature>
<protein>
    <submittedName>
        <fullName evidence="4">Uncharacterized protein</fullName>
    </submittedName>
</protein>
<sequence>METKQYVVGDEITMRLMRREKGALVAMPSSQWVKVEEPVRFGDASLSQYSKLLLTSPSQVLNLVTEEKGILQAQLSLEEEPEGCFIQSALCLLQEQEETLLKHQVANAETPDLSSLILNDPPSPLEEVVTTTISAKPVLQYSSAFDEEVAEFPEDTAAELPGCPDAIQESVLEEPPEAEPEPQLEEESPANQAESARPSAAVVHGPYYYFYQADDCQQMFLHPINVRCLLREYGSLEACPDSITATVVEIVGHTVNEEIRRRHRYLAHLPLTCEFSICELALQPPILSKETLDTFADDLEKRRRLRQKKARDEKRREKRIEMEENKKQGKCKGSHFKSRGTYRTGEPSSFPSFILVINVIKFPLNSPSSFFSDGIRFPSLSVSSPTVGSVEDDSHCMSFAQMLKDGKARADAGLRVTPKKAADSDGESDGSDRVPVPSFQNSFSQAFEKALLQLDSGPPAPPQPVVEPDEKGGKKKKRKQKLLFSTSMVHTK</sequence>
<dbReference type="PANTHER" id="PTHR12983">
    <property type="entry name" value="RING FINGER 10 FAMILY MEMBER"/>
    <property type="match status" value="1"/>
</dbReference>
<dbReference type="GO" id="GO:0045944">
    <property type="term" value="P:positive regulation of transcription by RNA polymerase II"/>
    <property type="evidence" value="ECO:0007669"/>
    <property type="project" value="TreeGrafter"/>
</dbReference>
<reference evidence="4" key="1">
    <citation type="submission" date="2025-08" db="UniProtKB">
        <authorList>
            <consortium name="Ensembl"/>
        </authorList>
    </citation>
    <scope>IDENTIFICATION</scope>
</reference>
<name>A0A3B5LRH4_9TELE</name>
<dbReference type="STRING" id="32473.ENSXCOP00000010394"/>
<dbReference type="GO" id="GO:0005737">
    <property type="term" value="C:cytoplasm"/>
    <property type="evidence" value="ECO:0007669"/>
    <property type="project" value="UniProtKB-SubCell"/>
</dbReference>
<reference evidence="4" key="2">
    <citation type="submission" date="2025-09" db="UniProtKB">
        <authorList>
            <consortium name="Ensembl"/>
        </authorList>
    </citation>
    <scope>IDENTIFICATION</scope>
</reference>
<dbReference type="GO" id="GO:0031643">
    <property type="term" value="P:positive regulation of myelination"/>
    <property type="evidence" value="ECO:0007669"/>
    <property type="project" value="TreeGrafter"/>
</dbReference>
<dbReference type="PANTHER" id="PTHR12983:SF9">
    <property type="entry name" value="E3 UBIQUITIN-PROTEIN LIGASE RNF10"/>
    <property type="match status" value="1"/>
</dbReference>
<evidence type="ECO:0000313" key="4">
    <source>
        <dbReference type="Ensembl" id="ENSXCOP00000010394.1"/>
    </source>
</evidence>
<evidence type="ECO:0000256" key="1">
    <source>
        <dbReference type="ARBA" id="ARBA00004496"/>
    </source>
</evidence>
<comment type="subcellular location">
    <subcellularLocation>
        <location evidence="1">Cytoplasm</location>
    </subcellularLocation>
</comment>
<feature type="region of interest" description="Disordered" evidence="3">
    <location>
        <begin position="323"/>
        <end position="343"/>
    </location>
</feature>
<feature type="region of interest" description="Disordered" evidence="3">
    <location>
        <begin position="415"/>
        <end position="438"/>
    </location>
</feature>
<keyword evidence="5" id="KW-1185">Reference proteome</keyword>
<feature type="region of interest" description="Disordered" evidence="3">
    <location>
        <begin position="172"/>
        <end position="197"/>
    </location>
</feature>